<dbReference type="EC" id="2.7.7.65" evidence="1"/>
<dbReference type="InterPro" id="IPR029151">
    <property type="entry name" value="Sensor-like_sf"/>
</dbReference>
<keyword evidence="3" id="KW-0812">Transmembrane</keyword>
<dbReference type="EMBL" id="CP030944">
    <property type="protein sequence ID" value="QKE25699.1"/>
    <property type="molecule type" value="Genomic_DNA"/>
</dbReference>
<sequence>MKKDRFLKLKKRGIPFKTTVLSMFFLVTLTLILVLGLQLLYFAKKLSLESVDLKLNSLAFDIQNKIDSNNKINHNIVETLNILDEKDEKKIFNIYINILKNNNSLYAVFTGYKDGSFYEIINLNSHNSLHEVYGAKPTDSWLLIKISNSNLSKREVFLFDDNLEMTSSKITENDYNPTLRPWYKSAILSNEIIKTMPYAFSHINSNGITYAKQIDKSGNVVAIDVLIDDFKSIYKEHIKNDYIDIYIFNNNGEIISSLKEENQFFRSFFEYKKKNLEELVRPTIITFLNKKYIVQVIPIKNGDNSEYISIFADYDSILAPYELQVFNLLIIFTLTALIMVPIIIYFSGIIIKPIYELVKESLKIKRRRYESIKKVESSILEVSYLSSAFEDMSESIYKYQNSLEEQVKERTKELIDKNQELLKLSITDKLTEIYNRAKLDKTLQEEFNRSKRYKTEFSVILIDIDFFKKVNDTFGHQIGDDVLKESAQVLKNSIRLTDVLGRWGGEEFLIISPQTNLEGAVKIAEHINNAIKLYKFKTYPNKVTMSIGVASYFEDMSKIEEIVLNADKSLYKAKENGRDRVVYHEI</sequence>
<dbReference type="GO" id="GO:0052621">
    <property type="term" value="F:diguanylate cyclase activity"/>
    <property type="evidence" value="ECO:0007669"/>
    <property type="project" value="UniProtKB-EC"/>
</dbReference>
<dbReference type="KEGG" id="aaqi:AAQM_0942"/>
<evidence type="ECO:0000259" key="4">
    <source>
        <dbReference type="PROSITE" id="PS50887"/>
    </source>
</evidence>
<evidence type="ECO:0000256" key="3">
    <source>
        <dbReference type="SAM" id="Phobius"/>
    </source>
</evidence>
<keyword evidence="6" id="KW-1185">Reference proteome</keyword>
<dbReference type="RefSeq" id="WP_129094626.1">
    <property type="nucleotide sequence ID" value="NZ_CBCSAE010000008.1"/>
</dbReference>
<accession>A0AAE7B4P3</accession>
<dbReference type="InterPro" id="IPR043128">
    <property type="entry name" value="Rev_trsase/Diguanyl_cyclase"/>
</dbReference>
<dbReference type="PANTHER" id="PTHR45138:SF9">
    <property type="entry name" value="DIGUANYLATE CYCLASE DGCM-RELATED"/>
    <property type="match status" value="1"/>
</dbReference>
<comment type="catalytic activity">
    <reaction evidence="2">
        <text>2 GTP = 3',3'-c-di-GMP + 2 diphosphate</text>
        <dbReference type="Rhea" id="RHEA:24898"/>
        <dbReference type="ChEBI" id="CHEBI:33019"/>
        <dbReference type="ChEBI" id="CHEBI:37565"/>
        <dbReference type="ChEBI" id="CHEBI:58805"/>
        <dbReference type="EC" id="2.7.7.65"/>
    </reaction>
</comment>
<dbReference type="Gene3D" id="3.30.70.270">
    <property type="match status" value="1"/>
</dbReference>
<reference evidence="5 6" key="1">
    <citation type="submission" date="2018-07" db="EMBL/GenBank/DDBJ databases">
        <title>Identification of phenol metabolism pathways in Arcobacter.</title>
        <authorList>
            <person name="Miller W.G."/>
            <person name="Yee E."/>
            <person name="Bono J.L."/>
        </authorList>
    </citation>
    <scope>NUCLEOTIDE SEQUENCE [LARGE SCALE GENOMIC DNA]</scope>
    <source>
        <strain evidence="5 6">W63</strain>
    </source>
</reference>
<keyword evidence="3" id="KW-1133">Transmembrane helix</keyword>
<dbReference type="Pfam" id="PF00990">
    <property type="entry name" value="GGDEF"/>
    <property type="match status" value="1"/>
</dbReference>
<organism evidence="5 6">
    <name type="scientific">Arcobacter aquimarinus</name>
    <dbReference type="NCBI Taxonomy" id="1315211"/>
    <lineage>
        <taxon>Bacteria</taxon>
        <taxon>Pseudomonadati</taxon>
        <taxon>Campylobacterota</taxon>
        <taxon>Epsilonproteobacteria</taxon>
        <taxon>Campylobacterales</taxon>
        <taxon>Arcobacteraceae</taxon>
        <taxon>Arcobacter</taxon>
    </lineage>
</organism>
<dbReference type="PROSITE" id="PS50887">
    <property type="entry name" value="GGDEF"/>
    <property type="match status" value="1"/>
</dbReference>
<dbReference type="FunFam" id="3.30.70.270:FF:000001">
    <property type="entry name" value="Diguanylate cyclase domain protein"/>
    <property type="match status" value="1"/>
</dbReference>
<keyword evidence="3" id="KW-0472">Membrane</keyword>
<dbReference type="AlphaFoldDB" id="A0AAE7B4P3"/>
<feature type="transmembrane region" description="Helical" evidence="3">
    <location>
        <begin position="20"/>
        <end position="43"/>
    </location>
</feature>
<proteinExistence type="predicted"/>
<evidence type="ECO:0000313" key="5">
    <source>
        <dbReference type="EMBL" id="QKE25699.1"/>
    </source>
</evidence>
<evidence type="ECO:0000256" key="1">
    <source>
        <dbReference type="ARBA" id="ARBA00012528"/>
    </source>
</evidence>
<dbReference type="Gene3D" id="3.30.450.20">
    <property type="entry name" value="PAS domain"/>
    <property type="match status" value="2"/>
</dbReference>
<dbReference type="SUPFAM" id="SSF55073">
    <property type="entry name" value="Nucleotide cyclase"/>
    <property type="match status" value="1"/>
</dbReference>
<dbReference type="InterPro" id="IPR000160">
    <property type="entry name" value="GGDEF_dom"/>
</dbReference>
<protein>
    <recommendedName>
        <fullName evidence="1">diguanylate cyclase</fullName>
        <ecNumber evidence="1">2.7.7.65</ecNumber>
    </recommendedName>
</protein>
<dbReference type="InterPro" id="IPR050469">
    <property type="entry name" value="Diguanylate_Cyclase"/>
</dbReference>
<evidence type="ECO:0000313" key="6">
    <source>
        <dbReference type="Proteomes" id="UP000502065"/>
    </source>
</evidence>
<dbReference type="NCBIfam" id="TIGR00254">
    <property type="entry name" value="GGDEF"/>
    <property type="match status" value="1"/>
</dbReference>
<dbReference type="CDD" id="cd01949">
    <property type="entry name" value="GGDEF"/>
    <property type="match status" value="1"/>
</dbReference>
<feature type="domain" description="GGDEF" evidence="4">
    <location>
        <begin position="455"/>
        <end position="586"/>
    </location>
</feature>
<evidence type="ECO:0000256" key="2">
    <source>
        <dbReference type="ARBA" id="ARBA00034247"/>
    </source>
</evidence>
<name>A0AAE7B4P3_9BACT</name>
<dbReference type="SUPFAM" id="SSF103190">
    <property type="entry name" value="Sensory domain-like"/>
    <property type="match status" value="1"/>
</dbReference>
<dbReference type="SMART" id="SM00267">
    <property type="entry name" value="GGDEF"/>
    <property type="match status" value="1"/>
</dbReference>
<dbReference type="InterPro" id="IPR029787">
    <property type="entry name" value="Nucleotide_cyclase"/>
</dbReference>
<feature type="transmembrane region" description="Helical" evidence="3">
    <location>
        <begin position="325"/>
        <end position="358"/>
    </location>
</feature>
<dbReference type="Proteomes" id="UP000502065">
    <property type="component" value="Chromosome"/>
</dbReference>
<dbReference type="PANTHER" id="PTHR45138">
    <property type="entry name" value="REGULATORY COMPONENTS OF SENSORY TRANSDUCTION SYSTEM"/>
    <property type="match status" value="1"/>
</dbReference>
<dbReference type="Gene3D" id="6.10.340.10">
    <property type="match status" value="1"/>
</dbReference>
<gene>
    <name evidence="5" type="ORF">AAQM_0942</name>
</gene>